<protein>
    <submittedName>
        <fullName evidence="1">Uncharacterized protein</fullName>
    </submittedName>
</protein>
<name>A0A679IA45_9RHOO</name>
<dbReference type="RefSeq" id="WP_162049772.1">
    <property type="nucleotide sequence ID" value="NZ_AP019011.1"/>
</dbReference>
<dbReference type="AlphaFoldDB" id="A0A679IA45"/>
<evidence type="ECO:0000313" key="1">
    <source>
        <dbReference type="EMBL" id="BBU69523.1"/>
    </source>
</evidence>
<organism evidence="1 2">
    <name type="scientific">Fluviibacter phosphoraccumulans</name>
    <dbReference type="NCBI Taxonomy" id="1751046"/>
    <lineage>
        <taxon>Bacteria</taxon>
        <taxon>Pseudomonadati</taxon>
        <taxon>Pseudomonadota</taxon>
        <taxon>Betaproteobacteria</taxon>
        <taxon>Rhodocyclales</taxon>
        <taxon>Fluviibacteraceae</taxon>
        <taxon>Fluviibacter</taxon>
    </lineage>
</organism>
<reference evidence="2" key="1">
    <citation type="submission" date="2020-01" db="EMBL/GenBank/DDBJ databases">
        <title>Phosphoaccumulans saitamaens gen. nov., sp. nov., a polyphosphate accumulating bacterium isolated from surface river water.</title>
        <authorList>
            <person name="Watanabe K."/>
            <person name="Suda W."/>
        </authorList>
    </citation>
    <scope>NUCLEOTIDE SEQUENCE [LARGE SCALE GENOMIC DNA]</scope>
    <source>
        <strain evidence="2">ICHIAU1</strain>
    </source>
</reference>
<gene>
    <name evidence="1" type="ORF">ICHIAU1_18060</name>
</gene>
<evidence type="ECO:0000313" key="2">
    <source>
        <dbReference type="Proteomes" id="UP000463961"/>
    </source>
</evidence>
<accession>A0A679IA45</accession>
<dbReference type="Proteomes" id="UP000463961">
    <property type="component" value="Chromosome"/>
</dbReference>
<keyword evidence="2" id="KW-1185">Reference proteome</keyword>
<dbReference type="EMBL" id="AP022345">
    <property type="protein sequence ID" value="BBU69523.1"/>
    <property type="molecule type" value="Genomic_DNA"/>
</dbReference>
<sequence length="92" mass="10011">MLQSTYTNKHIMRTCIAILAATLLTACGTTEYQKTIASPYLSCTNEDITIEDEAGGWMTAHEGWVATCRGKAVMCVETRDSGGGCNYIKLPK</sequence>
<proteinExistence type="predicted"/>